<dbReference type="EMBL" id="SPNV01000402">
    <property type="protein sequence ID" value="KAF5855656.1"/>
    <property type="molecule type" value="Genomic_DNA"/>
</dbReference>
<proteinExistence type="predicted"/>
<comment type="caution">
    <text evidence="1">The sequence shown here is derived from an EMBL/GenBank/DDBJ whole genome shotgun (WGS) entry which is preliminary data.</text>
</comment>
<reference evidence="1 2" key="1">
    <citation type="submission" date="2019-04" db="EMBL/GenBank/DDBJ databases">
        <title>Aspergillus burnettii sp. nov., novel species from soil in southeast Queensland.</title>
        <authorList>
            <person name="Gilchrist C.L.M."/>
            <person name="Pitt J.I."/>
            <person name="Lange L."/>
            <person name="Lacey H.J."/>
            <person name="Vuong D."/>
            <person name="Midgley D.J."/>
            <person name="Greenfield P."/>
            <person name="Bradbury M."/>
            <person name="Lacey E."/>
            <person name="Busk P.K."/>
            <person name="Pilgaard B."/>
            <person name="Chooi Y.H."/>
            <person name="Piggott A.M."/>
        </authorList>
    </citation>
    <scope>NUCLEOTIDE SEQUENCE [LARGE SCALE GENOMIC DNA]</scope>
    <source>
        <strain evidence="1 2">FRR 5400</strain>
    </source>
</reference>
<organism evidence="1 2">
    <name type="scientific">Petromyces alliaceus</name>
    <name type="common">Aspergillus alliaceus</name>
    <dbReference type="NCBI Taxonomy" id="209559"/>
    <lineage>
        <taxon>Eukaryota</taxon>
        <taxon>Fungi</taxon>
        <taxon>Dikarya</taxon>
        <taxon>Ascomycota</taxon>
        <taxon>Pezizomycotina</taxon>
        <taxon>Eurotiomycetes</taxon>
        <taxon>Eurotiomycetidae</taxon>
        <taxon>Eurotiales</taxon>
        <taxon>Aspergillaceae</taxon>
        <taxon>Aspergillus</taxon>
        <taxon>Aspergillus subgen. Circumdati</taxon>
    </lineage>
</organism>
<accession>A0A8H5ZSR7</accession>
<gene>
    <name evidence="1" type="ORF">ETB97_008829</name>
</gene>
<sequence length="398" mass="45026">MLHLHGLAWAKGNLAFTSLRDRVLQDSDFRARTICYLEAIATQGVDESIPHDPEVNLPSMPPSAEGFESDEDFHLRLSHDSNCVARRMQAHSRNHLATCFKYRQTGSKKNASRFNMPRDLVPTSTIDEFGLIHLARNHAWINPWNPAIASCVRSNQDISWIPTISKTLSLIYYITNYATKDDVSPWQIVAKAALLKQSIEKAKVAEPPSVTDRRLRENGVNNFAIRCFNALCFNALSQDREINQSRRTLKNETGDTAPVSILDNYKWRGPYLAPLALFGYCMLVKTKNIRDVIADDMDFDLNYPRYATHVQRQARTTSQVATVIFNGQLTVFQTAEDAVPGGHPKTTAVKNDMAEVLLGLFVPWHRLTNLFRRHATKRDTCIQVWAAVTNPPAKLTYT</sequence>
<dbReference type="Proteomes" id="UP000541154">
    <property type="component" value="Unassembled WGS sequence"/>
</dbReference>
<name>A0A8H5ZSR7_PETAA</name>
<dbReference type="AlphaFoldDB" id="A0A8H5ZSR7"/>
<protein>
    <submittedName>
        <fullName evidence="1">Uncharacterized protein</fullName>
    </submittedName>
</protein>
<evidence type="ECO:0000313" key="2">
    <source>
        <dbReference type="Proteomes" id="UP000541154"/>
    </source>
</evidence>
<evidence type="ECO:0000313" key="1">
    <source>
        <dbReference type="EMBL" id="KAF5855656.1"/>
    </source>
</evidence>
<keyword evidence="2" id="KW-1185">Reference proteome</keyword>